<gene>
    <name evidence="2" type="ORF">KOW79_010611</name>
</gene>
<feature type="compositionally biased region" description="Polar residues" evidence="1">
    <location>
        <begin position="1"/>
        <end position="35"/>
    </location>
</feature>
<dbReference type="Proteomes" id="UP000824219">
    <property type="component" value="Linkage Group LG12"/>
</dbReference>
<evidence type="ECO:0000313" key="3">
    <source>
        <dbReference type="Proteomes" id="UP000824219"/>
    </source>
</evidence>
<protein>
    <submittedName>
        <fullName evidence="2">Uncharacterized protein</fullName>
    </submittedName>
</protein>
<dbReference type="EMBL" id="JAHKSW010000012">
    <property type="protein sequence ID" value="KAG7325686.1"/>
    <property type="molecule type" value="Genomic_DNA"/>
</dbReference>
<evidence type="ECO:0000256" key="1">
    <source>
        <dbReference type="SAM" id="MobiDB-lite"/>
    </source>
</evidence>
<name>A0A9D3SII0_9TELE</name>
<comment type="caution">
    <text evidence="2">The sequence shown here is derived from an EMBL/GenBank/DDBJ whole genome shotgun (WGS) entry which is preliminary data.</text>
</comment>
<accession>A0A9D3SII0</accession>
<dbReference type="OrthoDB" id="8942218at2759"/>
<feature type="region of interest" description="Disordered" evidence="1">
    <location>
        <begin position="1"/>
        <end position="83"/>
    </location>
</feature>
<reference evidence="2 3" key="1">
    <citation type="submission" date="2021-06" db="EMBL/GenBank/DDBJ databases">
        <title>Chromosome-level genome assembly of the red-tail catfish (Hemibagrus wyckioides).</title>
        <authorList>
            <person name="Shao F."/>
        </authorList>
    </citation>
    <scope>NUCLEOTIDE SEQUENCE [LARGE SCALE GENOMIC DNA]</scope>
    <source>
        <strain evidence="2">EC202008001</strain>
        <tissue evidence="2">Blood</tissue>
    </source>
</reference>
<keyword evidence="3" id="KW-1185">Reference proteome</keyword>
<evidence type="ECO:0000313" key="2">
    <source>
        <dbReference type="EMBL" id="KAG7325686.1"/>
    </source>
</evidence>
<feature type="compositionally biased region" description="Low complexity" evidence="1">
    <location>
        <begin position="36"/>
        <end position="78"/>
    </location>
</feature>
<sequence length="214" mass="23573">MRLSQVNSADRESANTNSPSDQLSNAASTSDQHNGSSSTISSPSTSDQHNASSSTISSPSTSDQHNASSSTISSPSTSDQHNGWRCNALHTQMYMLEGVSRWNVNRAYQAVDMSGTSQSKIYDVRLMSQMNAFSSRVLGCALLPEFTPPGKPTGCLIGRRELTGTPCYKEWTFPSRSVWQKIYCQNLEGSHQHLFNMDMLSLSSRNLKILRVRQ</sequence>
<proteinExistence type="predicted"/>
<dbReference type="AlphaFoldDB" id="A0A9D3SII0"/>
<organism evidence="2 3">
    <name type="scientific">Hemibagrus wyckioides</name>
    <dbReference type="NCBI Taxonomy" id="337641"/>
    <lineage>
        <taxon>Eukaryota</taxon>
        <taxon>Metazoa</taxon>
        <taxon>Chordata</taxon>
        <taxon>Craniata</taxon>
        <taxon>Vertebrata</taxon>
        <taxon>Euteleostomi</taxon>
        <taxon>Actinopterygii</taxon>
        <taxon>Neopterygii</taxon>
        <taxon>Teleostei</taxon>
        <taxon>Ostariophysi</taxon>
        <taxon>Siluriformes</taxon>
        <taxon>Bagridae</taxon>
        <taxon>Hemibagrus</taxon>
    </lineage>
</organism>